<dbReference type="AlphaFoldDB" id="A0AAE1T5D1"/>
<reference evidence="2" key="2">
    <citation type="journal article" date="2024" name="Plant">
        <title>Genomic evolution and insights into agronomic trait innovations of Sesamum species.</title>
        <authorList>
            <person name="Miao H."/>
            <person name="Wang L."/>
            <person name="Qu L."/>
            <person name="Liu H."/>
            <person name="Sun Y."/>
            <person name="Le M."/>
            <person name="Wang Q."/>
            <person name="Wei S."/>
            <person name="Zheng Y."/>
            <person name="Lin W."/>
            <person name="Duan Y."/>
            <person name="Cao H."/>
            <person name="Xiong S."/>
            <person name="Wang X."/>
            <person name="Wei L."/>
            <person name="Li C."/>
            <person name="Ma Q."/>
            <person name="Ju M."/>
            <person name="Zhao R."/>
            <person name="Li G."/>
            <person name="Mu C."/>
            <person name="Tian Q."/>
            <person name="Mei H."/>
            <person name="Zhang T."/>
            <person name="Gao T."/>
            <person name="Zhang H."/>
        </authorList>
    </citation>
    <scope>NUCLEOTIDE SEQUENCE</scope>
    <source>
        <strain evidence="2">K16</strain>
    </source>
</reference>
<reference evidence="2" key="1">
    <citation type="submission" date="2020-06" db="EMBL/GenBank/DDBJ databases">
        <authorList>
            <person name="Li T."/>
            <person name="Hu X."/>
            <person name="Zhang T."/>
            <person name="Song X."/>
            <person name="Zhang H."/>
            <person name="Dai N."/>
            <person name="Sheng W."/>
            <person name="Hou X."/>
            <person name="Wei L."/>
        </authorList>
    </citation>
    <scope>NUCLEOTIDE SEQUENCE</scope>
    <source>
        <strain evidence="2">K16</strain>
        <tissue evidence="2">Leaf</tissue>
    </source>
</reference>
<feature type="region of interest" description="Disordered" evidence="1">
    <location>
        <begin position="338"/>
        <end position="386"/>
    </location>
</feature>
<name>A0AAE1T5D1_9LAMI</name>
<evidence type="ECO:0000313" key="3">
    <source>
        <dbReference type="Proteomes" id="UP001289374"/>
    </source>
</evidence>
<evidence type="ECO:0000256" key="1">
    <source>
        <dbReference type="SAM" id="MobiDB-lite"/>
    </source>
</evidence>
<organism evidence="2 3">
    <name type="scientific">Sesamum angolense</name>
    <dbReference type="NCBI Taxonomy" id="2727404"/>
    <lineage>
        <taxon>Eukaryota</taxon>
        <taxon>Viridiplantae</taxon>
        <taxon>Streptophyta</taxon>
        <taxon>Embryophyta</taxon>
        <taxon>Tracheophyta</taxon>
        <taxon>Spermatophyta</taxon>
        <taxon>Magnoliopsida</taxon>
        <taxon>eudicotyledons</taxon>
        <taxon>Gunneridae</taxon>
        <taxon>Pentapetalae</taxon>
        <taxon>asterids</taxon>
        <taxon>lamiids</taxon>
        <taxon>Lamiales</taxon>
        <taxon>Pedaliaceae</taxon>
        <taxon>Sesamum</taxon>
    </lineage>
</organism>
<keyword evidence="3" id="KW-1185">Reference proteome</keyword>
<accession>A0AAE1T5D1</accession>
<dbReference type="InterPro" id="IPR028919">
    <property type="entry name" value="Viral_movement"/>
</dbReference>
<dbReference type="PANTHER" id="PTHR48435:SF1">
    <property type="entry name" value="POLYPROTEIN"/>
    <property type="match status" value="1"/>
</dbReference>
<dbReference type="PANTHER" id="PTHR48435">
    <property type="entry name" value="POLYPROTEIN"/>
    <property type="match status" value="1"/>
</dbReference>
<dbReference type="EMBL" id="JACGWL010000790">
    <property type="protein sequence ID" value="KAK4381889.1"/>
    <property type="molecule type" value="Genomic_DNA"/>
</dbReference>
<gene>
    <name evidence="2" type="ORF">Sango_2924200</name>
</gene>
<protein>
    <submittedName>
        <fullName evidence="2">Polyprotein</fullName>
    </submittedName>
</protein>
<dbReference type="Proteomes" id="UP001289374">
    <property type="component" value="Unassembled WGS sequence"/>
</dbReference>
<sequence length="473" mass="53691">MAATVSNWKKKNPFDVALTSRTPGQIECTNSLRWWKARLPFPAVARRNLGSTCERRKAARRGSLPQGNRALIASKKHMNQKEQVHSSKMDHCSLPASTKEQLVLSYHGRKGLPVTASIALLDTRFLEYEHAVIGTVLTTLNAGSIVVTFFPNFAVSLSDPHVASAFIVQVHITGANQVSASVMATLHHQLVFRLQNHSLDLPNQGSRDAPMVLANSRTEIPTIIQIPRQIQRKDMEKLVPTEWITNYELLQQQHKTVKATDFWFKRLPDGRVKTIFKTQPDGEPSNPEFQLMITPIPVPKKIITPIASFGADGHRIYTDRINGHFIWDVNPSMCDPECSCEEDDDDSDDEDDVWSDYESDEDDDLLSCNDSDDDHDEPDHDERQAFKKPQSCMMFQYETDFPPMERYVDSAQKYSSKPYVQNNIVDTEGKLKPLTQTEEVLNWQTTNARAQNRSQTTLDAKMDRVLSRVHNIC</sequence>
<dbReference type="Pfam" id="PF01107">
    <property type="entry name" value="MP"/>
    <property type="match status" value="1"/>
</dbReference>
<proteinExistence type="predicted"/>
<dbReference type="InterPro" id="IPR053098">
    <property type="entry name" value="Petuviruses_polyprotein"/>
</dbReference>
<feature type="compositionally biased region" description="Acidic residues" evidence="1">
    <location>
        <begin position="338"/>
        <end position="376"/>
    </location>
</feature>
<evidence type="ECO:0000313" key="2">
    <source>
        <dbReference type="EMBL" id="KAK4381889.1"/>
    </source>
</evidence>
<comment type="caution">
    <text evidence="2">The sequence shown here is derived from an EMBL/GenBank/DDBJ whole genome shotgun (WGS) entry which is preliminary data.</text>
</comment>